<protein>
    <recommendedName>
        <fullName evidence="3">HEAT repeat domain-containing protein</fullName>
    </recommendedName>
</protein>
<reference evidence="1 2" key="1">
    <citation type="submission" date="2022-07" db="EMBL/GenBank/DDBJ databases">
        <title>Novel species in genus cellulomonas.</title>
        <authorList>
            <person name="Ye L."/>
        </authorList>
    </citation>
    <scope>NUCLEOTIDE SEQUENCE [LARGE SCALE GENOMIC DNA]</scope>
    <source>
        <strain evidence="2">zg-B89</strain>
    </source>
</reference>
<dbReference type="RefSeq" id="WP_227577897.1">
    <property type="nucleotide sequence ID" value="NZ_CP101987.1"/>
</dbReference>
<dbReference type="InterPro" id="IPR011989">
    <property type="entry name" value="ARM-like"/>
</dbReference>
<dbReference type="Proteomes" id="UP001316384">
    <property type="component" value="Chromosome"/>
</dbReference>
<gene>
    <name evidence="1" type="ORF">NP048_02375</name>
</gene>
<accession>A0ABY5KT27</accession>
<keyword evidence="2" id="KW-1185">Reference proteome</keyword>
<evidence type="ECO:0008006" key="3">
    <source>
        <dbReference type="Google" id="ProtNLM"/>
    </source>
</evidence>
<evidence type="ECO:0000313" key="2">
    <source>
        <dbReference type="Proteomes" id="UP001316384"/>
    </source>
</evidence>
<dbReference type="Gene3D" id="1.25.10.10">
    <property type="entry name" value="Leucine-rich Repeat Variant"/>
    <property type="match status" value="1"/>
</dbReference>
<proteinExistence type="predicted"/>
<dbReference type="EMBL" id="CP101987">
    <property type="protein sequence ID" value="UUI72336.1"/>
    <property type="molecule type" value="Genomic_DNA"/>
</dbReference>
<sequence>MQHVDWSVLEHSHGPATDTPGHLHALEHSPSETAREAAVRHLWDSILHQGAVLSAGPPAIRVVTTLLAEGRAHPDTVEEIVGFLEKTAWCMDDWIQWGSQAWMLPLVVDALAEGYPAVRTLVERSSPDDAYLYARLLGAIALLPPLADRREEAAALVRTAMDRSTEPRQEFVDILADLGADVRDLLDDPDPVARALAALVHQDDPQARQVILDLLGGPPVERLPTARLVLAALRFRPSFEEIAPAACDFVRNNSYVVVDGWGAVTRFAFPEPYFPDRPLSDSQRALLEALVETDRVWSSGDDEARRVLEDCGLPQDREACRALATWG</sequence>
<organism evidence="1 2">
    <name type="scientific">Cellulomonas xiejunii</name>
    <dbReference type="NCBI Taxonomy" id="2968083"/>
    <lineage>
        <taxon>Bacteria</taxon>
        <taxon>Bacillati</taxon>
        <taxon>Actinomycetota</taxon>
        <taxon>Actinomycetes</taxon>
        <taxon>Micrococcales</taxon>
        <taxon>Cellulomonadaceae</taxon>
        <taxon>Cellulomonas</taxon>
    </lineage>
</organism>
<evidence type="ECO:0000313" key="1">
    <source>
        <dbReference type="EMBL" id="UUI72336.1"/>
    </source>
</evidence>
<name>A0ABY5KT27_9CELL</name>